<sequence>MAQIFNVACSALVAINNLGDDQRTLGLTAVVPSMDAYPLRLDFTITDMSSECGWTTNRPVYLWVVGSRSLVRATIQRSQHHYNDRSLSIRLAAPAWAHRSLPAD</sequence>
<accession>A0A3P7ZXH7</accession>
<evidence type="ECO:0000313" key="2">
    <source>
        <dbReference type="Proteomes" id="UP000050761"/>
    </source>
</evidence>
<accession>A0A183G448</accession>
<reference evidence="3" key="2">
    <citation type="submission" date="2019-09" db="UniProtKB">
        <authorList>
            <consortium name="WormBaseParasite"/>
        </authorList>
    </citation>
    <scope>IDENTIFICATION</scope>
</reference>
<evidence type="ECO:0000313" key="1">
    <source>
        <dbReference type="EMBL" id="VDP05382.1"/>
    </source>
</evidence>
<dbReference type="AlphaFoldDB" id="A0A183G448"/>
<dbReference type="WBParaSite" id="HPBE_0001625501-mRNA-1">
    <property type="protein sequence ID" value="HPBE_0001625501-mRNA-1"/>
    <property type="gene ID" value="HPBE_0001625501"/>
</dbReference>
<organism evidence="2 3">
    <name type="scientific">Heligmosomoides polygyrus</name>
    <name type="common">Parasitic roundworm</name>
    <dbReference type="NCBI Taxonomy" id="6339"/>
    <lineage>
        <taxon>Eukaryota</taxon>
        <taxon>Metazoa</taxon>
        <taxon>Ecdysozoa</taxon>
        <taxon>Nematoda</taxon>
        <taxon>Chromadorea</taxon>
        <taxon>Rhabditida</taxon>
        <taxon>Rhabditina</taxon>
        <taxon>Rhabditomorpha</taxon>
        <taxon>Strongyloidea</taxon>
        <taxon>Heligmosomidae</taxon>
        <taxon>Heligmosomoides</taxon>
    </lineage>
</organism>
<dbReference type="Proteomes" id="UP000050761">
    <property type="component" value="Unassembled WGS sequence"/>
</dbReference>
<dbReference type="OrthoDB" id="5874582at2759"/>
<reference evidence="1 2" key="1">
    <citation type="submission" date="2018-11" db="EMBL/GenBank/DDBJ databases">
        <authorList>
            <consortium name="Pathogen Informatics"/>
        </authorList>
    </citation>
    <scope>NUCLEOTIDE SEQUENCE [LARGE SCALE GENOMIC DNA]</scope>
</reference>
<proteinExistence type="predicted"/>
<name>A0A183G448_HELPZ</name>
<gene>
    <name evidence="1" type="ORF">HPBE_LOCUS16254</name>
</gene>
<keyword evidence="2" id="KW-1185">Reference proteome</keyword>
<protein>
    <submittedName>
        <fullName evidence="3">Neur_chan_LBD domain-containing protein</fullName>
    </submittedName>
</protein>
<dbReference type="EMBL" id="UZAH01029312">
    <property type="protein sequence ID" value="VDP05382.1"/>
    <property type="molecule type" value="Genomic_DNA"/>
</dbReference>
<evidence type="ECO:0000313" key="3">
    <source>
        <dbReference type="WBParaSite" id="HPBE_0001625501-mRNA-1"/>
    </source>
</evidence>